<name>A0AAV7WXY5_PLEWA</name>
<accession>A0AAV7WXY5</accession>
<sequence length="135" mass="15039">MRLQAGWEESVLGCDGLILANTALRCPGGTSGSGIGDPEAKFPSSYDRESQPEEGFLNPTTTAIEERRILPSPWTATRCLQRRRTRKTPEPGPQRRHRQEACPTSRETSRRQQSAQTGHALGRAWPDQVRSNGRK</sequence>
<organism evidence="2 3">
    <name type="scientific">Pleurodeles waltl</name>
    <name type="common">Iberian ribbed newt</name>
    <dbReference type="NCBI Taxonomy" id="8319"/>
    <lineage>
        <taxon>Eukaryota</taxon>
        <taxon>Metazoa</taxon>
        <taxon>Chordata</taxon>
        <taxon>Craniata</taxon>
        <taxon>Vertebrata</taxon>
        <taxon>Euteleostomi</taxon>
        <taxon>Amphibia</taxon>
        <taxon>Batrachia</taxon>
        <taxon>Caudata</taxon>
        <taxon>Salamandroidea</taxon>
        <taxon>Salamandridae</taxon>
        <taxon>Pleurodelinae</taxon>
        <taxon>Pleurodeles</taxon>
    </lineage>
</organism>
<comment type="caution">
    <text evidence="2">The sequence shown here is derived from an EMBL/GenBank/DDBJ whole genome shotgun (WGS) entry which is preliminary data.</text>
</comment>
<proteinExistence type="predicted"/>
<evidence type="ECO:0000313" key="2">
    <source>
        <dbReference type="EMBL" id="KAJ1217736.1"/>
    </source>
</evidence>
<evidence type="ECO:0000256" key="1">
    <source>
        <dbReference type="SAM" id="MobiDB-lite"/>
    </source>
</evidence>
<dbReference type="EMBL" id="JANPWB010000001">
    <property type="protein sequence ID" value="KAJ1217736.1"/>
    <property type="molecule type" value="Genomic_DNA"/>
</dbReference>
<gene>
    <name evidence="2" type="ORF">NDU88_005326</name>
</gene>
<evidence type="ECO:0000313" key="3">
    <source>
        <dbReference type="Proteomes" id="UP001066276"/>
    </source>
</evidence>
<protein>
    <submittedName>
        <fullName evidence="2">Uncharacterized protein</fullName>
    </submittedName>
</protein>
<feature type="region of interest" description="Disordered" evidence="1">
    <location>
        <begin position="27"/>
        <end position="135"/>
    </location>
</feature>
<reference evidence="2" key="1">
    <citation type="journal article" date="2022" name="bioRxiv">
        <title>Sequencing and chromosome-scale assembly of the giantPleurodeles waltlgenome.</title>
        <authorList>
            <person name="Brown T."/>
            <person name="Elewa A."/>
            <person name="Iarovenko S."/>
            <person name="Subramanian E."/>
            <person name="Araus A.J."/>
            <person name="Petzold A."/>
            <person name="Susuki M."/>
            <person name="Suzuki K.-i.T."/>
            <person name="Hayashi T."/>
            <person name="Toyoda A."/>
            <person name="Oliveira C."/>
            <person name="Osipova E."/>
            <person name="Leigh N.D."/>
            <person name="Simon A."/>
            <person name="Yun M.H."/>
        </authorList>
    </citation>
    <scope>NUCLEOTIDE SEQUENCE</scope>
    <source>
        <strain evidence="2">20211129_DDA</strain>
        <tissue evidence="2">Liver</tissue>
    </source>
</reference>
<dbReference type="Proteomes" id="UP001066276">
    <property type="component" value="Chromosome 1_1"/>
</dbReference>
<dbReference type="AlphaFoldDB" id="A0AAV7WXY5"/>
<keyword evidence="3" id="KW-1185">Reference proteome</keyword>